<dbReference type="Proteomes" id="UP000799777">
    <property type="component" value="Unassembled WGS sequence"/>
</dbReference>
<dbReference type="AlphaFoldDB" id="A0A9P4LRH6"/>
<reference evidence="2" key="1">
    <citation type="journal article" date="2020" name="Stud. Mycol.">
        <title>101 Dothideomycetes genomes: a test case for predicting lifestyles and emergence of pathogens.</title>
        <authorList>
            <person name="Haridas S."/>
            <person name="Albert R."/>
            <person name="Binder M."/>
            <person name="Bloem J."/>
            <person name="Labutti K."/>
            <person name="Salamov A."/>
            <person name="Andreopoulos B."/>
            <person name="Baker S."/>
            <person name="Barry K."/>
            <person name="Bills G."/>
            <person name="Bluhm B."/>
            <person name="Cannon C."/>
            <person name="Castanera R."/>
            <person name="Culley D."/>
            <person name="Daum C."/>
            <person name="Ezra D."/>
            <person name="Gonzalez J."/>
            <person name="Henrissat B."/>
            <person name="Kuo A."/>
            <person name="Liang C."/>
            <person name="Lipzen A."/>
            <person name="Lutzoni F."/>
            <person name="Magnuson J."/>
            <person name="Mondo S."/>
            <person name="Nolan M."/>
            <person name="Ohm R."/>
            <person name="Pangilinan J."/>
            <person name="Park H.-J."/>
            <person name="Ramirez L."/>
            <person name="Alfaro M."/>
            <person name="Sun H."/>
            <person name="Tritt A."/>
            <person name="Yoshinaga Y."/>
            <person name="Zwiers L.-H."/>
            <person name="Turgeon B."/>
            <person name="Goodwin S."/>
            <person name="Spatafora J."/>
            <person name="Crous P."/>
            <person name="Grigoriev I."/>
        </authorList>
    </citation>
    <scope>NUCLEOTIDE SEQUENCE</scope>
    <source>
        <strain evidence="2">CBS 110217</strain>
    </source>
</reference>
<organism evidence="2 3">
    <name type="scientific">Setomelanomma holmii</name>
    <dbReference type="NCBI Taxonomy" id="210430"/>
    <lineage>
        <taxon>Eukaryota</taxon>
        <taxon>Fungi</taxon>
        <taxon>Dikarya</taxon>
        <taxon>Ascomycota</taxon>
        <taxon>Pezizomycotina</taxon>
        <taxon>Dothideomycetes</taxon>
        <taxon>Pleosporomycetidae</taxon>
        <taxon>Pleosporales</taxon>
        <taxon>Pleosporineae</taxon>
        <taxon>Phaeosphaeriaceae</taxon>
        <taxon>Setomelanomma</taxon>
    </lineage>
</organism>
<comment type="caution">
    <text evidence="2">The sequence shown here is derived from an EMBL/GenBank/DDBJ whole genome shotgun (WGS) entry which is preliminary data.</text>
</comment>
<sequence length="264" mass="30887">MRLLAYKDDQFSFTKDIVVKDEVPPYAILSHTWRDGEEVTFDEMVNCAATNKSGYEKIRFCARQARRNNLDYYWVDTCCINKTDPVELQDAINSMFRWYRDAVRCYVYLQDVVSGSDWEPAFRKSRWFTRGWTLQELLAPNCVEFFTRDGELIGDKRTLERQIHEITGIPLAALRSTPMSEFSVEDRLSWGKNRQTTRPEDKVYSLLGFFGIYMPMIYGETEEHALWRLKTEIVQRQVMQQHALLLTGGAHSRPVKDSKDTVHG</sequence>
<evidence type="ECO:0000313" key="3">
    <source>
        <dbReference type="Proteomes" id="UP000799777"/>
    </source>
</evidence>
<dbReference type="PANTHER" id="PTHR10622">
    <property type="entry name" value="HET DOMAIN-CONTAINING PROTEIN"/>
    <property type="match status" value="1"/>
</dbReference>
<accession>A0A9P4LRH6</accession>
<dbReference type="EMBL" id="ML978161">
    <property type="protein sequence ID" value="KAF2034365.1"/>
    <property type="molecule type" value="Genomic_DNA"/>
</dbReference>
<evidence type="ECO:0000259" key="1">
    <source>
        <dbReference type="Pfam" id="PF06985"/>
    </source>
</evidence>
<keyword evidence="3" id="KW-1185">Reference proteome</keyword>
<name>A0A9P4LRH6_9PLEO</name>
<evidence type="ECO:0000313" key="2">
    <source>
        <dbReference type="EMBL" id="KAF2034365.1"/>
    </source>
</evidence>
<dbReference type="InterPro" id="IPR010730">
    <property type="entry name" value="HET"/>
</dbReference>
<protein>
    <submittedName>
        <fullName evidence="2">HET-domain-containing protein</fullName>
    </submittedName>
</protein>
<proteinExistence type="predicted"/>
<gene>
    <name evidence="2" type="ORF">EK21DRAFT_56349</name>
</gene>
<dbReference type="Pfam" id="PF06985">
    <property type="entry name" value="HET"/>
    <property type="match status" value="1"/>
</dbReference>
<feature type="domain" description="Heterokaryon incompatibility" evidence="1">
    <location>
        <begin position="26"/>
        <end position="111"/>
    </location>
</feature>
<dbReference type="PANTHER" id="PTHR10622:SF11">
    <property type="entry name" value="HET-DOMAIN-CONTAINING PROTEIN"/>
    <property type="match status" value="1"/>
</dbReference>
<dbReference type="OrthoDB" id="674604at2759"/>